<feature type="compositionally biased region" description="Low complexity" evidence="4">
    <location>
        <begin position="303"/>
        <end position="317"/>
    </location>
</feature>
<dbReference type="InterPro" id="IPR010123">
    <property type="entry name" value="PHA_synth_III_E"/>
</dbReference>
<dbReference type="Pfam" id="PF09712">
    <property type="entry name" value="PHA_synth_III_E"/>
    <property type="match status" value="1"/>
</dbReference>
<evidence type="ECO:0000313" key="6">
    <source>
        <dbReference type="Proteomes" id="UP000320431"/>
    </source>
</evidence>
<comment type="pathway">
    <text evidence="1">Biopolymer metabolism; poly-(R)-3-hydroxybutanoate biosynthesis.</text>
</comment>
<gene>
    <name evidence="5" type="primary">phaE</name>
    <name evidence="5" type="ORF">FKV24_015280</name>
</gene>
<dbReference type="GO" id="GO:0042619">
    <property type="term" value="P:poly-hydroxybutyrate biosynthetic process"/>
    <property type="evidence" value="ECO:0007669"/>
    <property type="project" value="UniProtKB-KW"/>
</dbReference>
<evidence type="ECO:0000256" key="1">
    <source>
        <dbReference type="ARBA" id="ARBA00004683"/>
    </source>
</evidence>
<dbReference type="Proteomes" id="UP000320431">
    <property type="component" value="Unassembled WGS sequence"/>
</dbReference>
<dbReference type="RefSeq" id="WP_141482998.1">
    <property type="nucleotide sequence ID" value="NZ_VICD02000263.1"/>
</dbReference>
<feature type="compositionally biased region" description="Low complexity" evidence="4">
    <location>
        <begin position="330"/>
        <end position="352"/>
    </location>
</feature>
<evidence type="ECO:0000313" key="5">
    <source>
        <dbReference type="EMBL" id="KAB8172172.1"/>
    </source>
</evidence>
<comment type="caution">
    <text evidence="5">The sequence shown here is derived from an EMBL/GenBank/DDBJ whole genome shotgun (WGS) entry which is preliminary data.</text>
</comment>
<dbReference type="AlphaFoldDB" id="A0A508AGK8"/>
<organism evidence="5 6">
    <name type="scientific">Marilutibacter maris</name>
    <dbReference type="NCBI Taxonomy" id="1605891"/>
    <lineage>
        <taxon>Bacteria</taxon>
        <taxon>Pseudomonadati</taxon>
        <taxon>Pseudomonadota</taxon>
        <taxon>Gammaproteobacteria</taxon>
        <taxon>Lysobacterales</taxon>
        <taxon>Lysobacteraceae</taxon>
        <taxon>Marilutibacter</taxon>
    </lineage>
</organism>
<accession>A0A508AGK8</accession>
<feature type="compositionally biased region" description="Basic residues" evidence="4">
    <location>
        <begin position="353"/>
        <end position="363"/>
    </location>
</feature>
<proteinExistence type="predicted"/>
<feature type="region of interest" description="Disordered" evidence="4">
    <location>
        <begin position="301"/>
        <end position="374"/>
    </location>
</feature>
<evidence type="ECO:0000256" key="4">
    <source>
        <dbReference type="SAM" id="MobiDB-lite"/>
    </source>
</evidence>
<keyword evidence="3" id="KW-0583">PHB biosynthesis</keyword>
<dbReference type="EMBL" id="VICD02000263">
    <property type="protein sequence ID" value="KAB8172172.1"/>
    <property type="molecule type" value="Genomic_DNA"/>
</dbReference>
<protein>
    <recommendedName>
        <fullName evidence="2">Poly(3-hydroxyalkanoate) polymerase subunit PhaE</fullName>
    </recommendedName>
</protein>
<dbReference type="NCBIfam" id="TIGR01834">
    <property type="entry name" value="PHA_synth_III_E"/>
    <property type="match status" value="1"/>
</dbReference>
<name>A0A508AGK8_9GAMM</name>
<evidence type="ECO:0000256" key="3">
    <source>
        <dbReference type="ARBA" id="ARBA00022752"/>
    </source>
</evidence>
<dbReference type="UniPathway" id="UPA00917"/>
<sequence length="374" mass="40443">MANNPFGSDFESLAKQYWNQWGEMMRAGAAPGAQAMPPNFAAGGGMPGWEEAIGWWSQLARGAQPDANAAVGRFDRQARDWFGRIQQLAAGFAGQNPAVSEVVAAWKNMLGGGNANPFGDVFASMGGRGQQGFDQWMEQVAPFIASMQGEGRSWMGMPAFGFSREHQQRWQRIGQLQMDYQQRSQACQALMAEAGQRAFGHFERKLEEHAEPGRQLSSARALFDLWVDAAEEAYAEVAMSPRYREDFGEMVNAQMRLRAAIQHEVELVAGLFGMPSRTEIDSAHRKIVQLERELRRLRDDIGRSSQAASGGDAASARNGDEPATPRRAAKAAGTKAPAKKAPASGRTAAAKAPTKKPAGKRATGKAGSTGKGGR</sequence>
<reference evidence="5 6" key="1">
    <citation type="submission" date="2019-10" db="EMBL/GenBank/DDBJ databases">
        <title>Lysobacter alkalisoli sp. nov., isolated from saline-alkaline soil.</title>
        <authorList>
            <person name="Sun J.-Q."/>
        </authorList>
    </citation>
    <scope>NUCLEOTIDE SEQUENCE [LARGE SCALE GENOMIC DNA]</scope>
    <source>
        <strain evidence="5 6">KCTC 42381</strain>
    </source>
</reference>
<evidence type="ECO:0000256" key="2">
    <source>
        <dbReference type="ARBA" id="ARBA00019066"/>
    </source>
</evidence>